<dbReference type="InterPro" id="IPR007353">
    <property type="entry name" value="DUF421"/>
</dbReference>
<evidence type="ECO:0000259" key="8">
    <source>
        <dbReference type="Pfam" id="PF04239"/>
    </source>
</evidence>
<dbReference type="RefSeq" id="WP_347439406.1">
    <property type="nucleotide sequence ID" value="NZ_CP089291.1"/>
</dbReference>
<keyword evidence="3" id="KW-1003">Cell membrane</keyword>
<proteinExistence type="inferred from homology"/>
<gene>
    <name evidence="9" type="ORF">LSG31_11535</name>
</gene>
<evidence type="ECO:0000313" key="10">
    <source>
        <dbReference type="Proteomes" id="UP000830167"/>
    </source>
</evidence>
<keyword evidence="6 7" id="KW-0472">Membrane</keyword>
<comment type="similarity">
    <text evidence="2">Belongs to the UPF0702 family.</text>
</comment>
<dbReference type="PANTHER" id="PTHR34582">
    <property type="entry name" value="UPF0702 TRANSMEMBRANE PROTEIN YCAP"/>
    <property type="match status" value="1"/>
</dbReference>
<evidence type="ECO:0000256" key="2">
    <source>
        <dbReference type="ARBA" id="ARBA00006448"/>
    </source>
</evidence>
<keyword evidence="5 7" id="KW-1133">Transmembrane helix</keyword>
<evidence type="ECO:0000256" key="1">
    <source>
        <dbReference type="ARBA" id="ARBA00004651"/>
    </source>
</evidence>
<dbReference type="PANTHER" id="PTHR34582:SF6">
    <property type="entry name" value="UPF0702 TRANSMEMBRANE PROTEIN YCAP"/>
    <property type="match status" value="1"/>
</dbReference>
<dbReference type="EMBL" id="CP089291">
    <property type="protein sequence ID" value="UOF92736.1"/>
    <property type="molecule type" value="Genomic_DNA"/>
</dbReference>
<evidence type="ECO:0000256" key="5">
    <source>
        <dbReference type="ARBA" id="ARBA00022989"/>
    </source>
</evidence>
<feature type="transmembrane region" description="Helical" evidence="7">
    <location>
        <begin position="57"/>
        <end position="78"/>
    </location>
</feature>
<protein>
    <submittedName>
        <fullName evidence="9">DUF421 domain-containing protein</fullName>
    </submittedName>
</protein>
<evidence type="ECO:0000256" key="3">
    <source>
        <dbReference type="ARBA" id="ARBA00022475"/>
    </source>
</evidence>
<evidence type="ECO:0000256" key="7">
    <source>
        <dbReference type="SAM" id="Phobius"/>
    </source>
</evidence>
<evidence type="ECO:0000313" key="9">
    <source>
        <dbReference type="EMBL" id="UOF92736.1"/>
    </source>
</evidence>
<reference evidence="9" key="1">
    <citation type="submission" date="2021-12" db="EMBL/GenBank/DDBJ databases">
        <title>Alicyclobacillaceae gen. nov., sp. nov., isolated from chalcocite enrichment system.</title>
        <authorList>
            <person name="Jiang Z."/>
        </authorList>
    </citation>
    <scope>NUCLEOTIDE SEQUENCE</scope>
    <source>
        <strain evidence="9">MYW30-H2</strain>
    </source>
</reference>
<dbReference type="Gene3D" id="3.30.240.20">
    <property type="entry name" value="bsu07140 like domains"/>
    <property type="match status" value="2"/>
</dbReference>
<name>A0ABY4CU09_9BACL</name>
<evidence type="ECO:0000256" key="6">
    <source>
        <dbReference type="ARBA" id="ARBA00023136"/>
    </source>
</evidence>
<keyword evidence="10" id="KW-1185">Reference proteome</keyword>
<comment type="subcellular location">
    <subcellularLocation>
        <location evidence="1">Cell membrane</location>
        <topology evidence="1">Multi-pass membrane protein</topology>
    </subcellularLocation>
</comment>
<organism evidence="9 10">
    <name type="scientific">Fodinisporobacter ferrooxydans</name>
    <dbReference type="NCBI Taxonomy" id="2901836"/>
    <lineage>
        <taxon>Bacteria</taxon>
        <taxon>Bacillati</taxon>
        <taxon>Bacillota</taxon>
        <taxon>Bacilli</taxon>
        <taxon>Bacillales</taxon>
        <taxon>Alicyclobacillaceae</taxon>
        <taxon>Fodinisporobacter</taxon>
    </lineage>
</organism>
<feature type="transmembrane region" description="Helical" evidence="7">
    <location>
        <begin position="32"/>
        <end position="51"/>
    </location>
</feature>
<sequence length="226" mass="25687">MVFLHLFWKILLVYVFVLLGLRFMGKREIGKLSIFDLVISIMIAEVSAFSLEDKELALGKGLFIIGFLVILQIIMSFVSLKSQRIRDLIEGRPTVLIANGKINDREMKRTRYSMDDLMTQLREKNVMAVADVEFAILETSGKLSVFPKSGKRSVTVEDMNLTVAKTSLPIPLIIDGKVIHENLQKIEQTALWLNQEIQKQGYADVKKIFYCSIDNQGTLFIDPKDS</sequence>
<evidence type="ECO:0000256" key="4">
    <source>
        <dbReference type="ARBA" id="ARBA00022692"/>
    </source>
</evidence>
<feature type="domain" description="YetF C-terminal" evidence="8">
    <location>
        <begin position="81"/>
        <end position="213"/>
    </location>
</feature>
<keyword evidence="4 7" id="KW-0812">Transmembrane</keyword>
<dbReference type="InterPro" id="IPR023090">
    <property type="entry name" value="UPF0702_alpha/beta_dom_sf"/>
</dbReference>
<dbReference type="Pfam" id="PF04239">
    <property type="entry name" value="DUF421"/>
    <property type="match status" value="1"/>
</dbReference>
<accession>A0ABY4CU09</accession>
<dbReference type="Proteomes" id="UP000830167">
    <property type="component" value="Chromosome"/>
</dbReference>
<feature type="transmembrane region" description="Helical" evidence="7">
    <location>
        <begin position="6"/>
        <end position="25"/>
    </location>
</feature>